<feature type="region of interest" description="Disordered" evidence="1">
    <location>
        <begin position="508"/>
        <end position="588"/>
    </location>
</feature>
<feature type="compositionally biased region" description="Low complexity" evidence="1">
    <location>
        <begin position="1132"/>
        <end position="1156"/>
    </location>
</feature>
<feature type="region of interest" description="Disordered" evidence="1">
    <location>
        <begin position="670"/>
        <end position="689"/>
    </location>
</feature>
<protein>
    <submittedName>
        <fullName evidence="2">Uncharacterized protein</fullName>
    </submittedName>
</protein>
<feature type="compositionally biased region" description="Polar residues" evidence="1">
    <location>
        <begin position="559"/>
        <end position="569"/>
    </location>
</feature>
<keyword evidence="3" id="KW-1185">Reference proteome</keyword>
<feature type="compositionally biased region" description="Polar residues" evidence="1">
    <location>
        <begin position="183"/>
        <end position="197"/>
    </location>
</feature>
<feature type="compositionally biased region" description="Basic residues" evidence="1">
    <location>
        <begin position="869"/>
        <end position="880"/>
    </location>
</feature>
<name>A0AAD4DIS5_9FUNG</name>
<feature type="compositionally biased region" description="Polar residues" evidence="1">
    <location>
        <begin position="1013"/>
        <end position="1031"/>
    </location>
</feature>
<organism evidence="2 3">
    <name type="scientific">Linnemannia exigua</name>
    <dbReference type="NCBI Taxonomy" id="604196"/>
    <lineage>
        <taxon>Eukaryota</taxon>
        <taxon>Fungi</taxon>
        <taxon>Fungi incertae sedis</taxon>
        <taxon>Mucoromycota</taxon>
        <taxon>Mortierellomycotina</taxon>
        <taxon>Mortierellomycetes</taxon>
        <taxon>Mortierellales</taxon>
        <taxon>Mortierellaceae</taxon>
        <taxon>Linnemannia</taxon>
    </lineage>
</organism>
<feature type="compositionally biased region" description="Low complexity" evidence="1">
    <location>
        <begin position="546"/>
        <end position="555"/>
    </location>
</feature>
<feature type="compositionally biased region" description="Polar residues" evidence="1">
    <location>
        <begin position="715"/>
        <end position="725"/>
    </location>
</feature>
<feature type="region of interest" description="Disordered" evidence="1">
    <location>
        <begin position="956"/>
        <end position="1034"/>
    </location>
</feature>
<dbReference type="EMBL" id="JAAAIL010000151">
    <property type="protein sequence ID" value="KAG0279056.1"/>
    <property type="molecule type" value="Genomic_DNA"/>
</dbReference>
<feature type="region of interest" description="Disordered" evidence="1">
    <location>
        <begin position="854"/>
        <end position="889"/>
    </location>
</feature>
<proteinExistence type="predicted"/>
<evidence type="ECO:0000313" key="2">
    <source>
        <dbReference type="EMBL" id="KAG0279056.1"/>
    </source>
</evidence>
<feature type="compositionally biased region" description="Low complexity" evidence="1">
    <location>
        <begin position="726"/>
        <end position="745"/>
    </location>
</feature>
<feature type="region of interest" description="Disordered" evidence="1">
    <location>
        <begin position="1070"/>
        <end position="1094"/>
    </location>
</feature>
<feature type="region of interest" description="Disordered" evidence="1">
    <location>
        <begin position="1212"/>
        <end position="1270"/>
    </location>
</feature>
<dbReference type="Proteomes" id="UP001194580">
    <property type="component" value="Unassembled WGS sequence"/>
</dbReference>
<evidence type="ECO:0000313" key="3">
    <source>
        <dbReference type="Proteomes" id="UP001194580"/>
    </source>
</evidence>
<feature type="compositionally biased region" description="Polar residues" evidence="1">
    <location>
        <begin position="576"/>
        <end position="588"/>
    </location>
</feature>
<comment type="caution">
    <text evidence="2">The sequence shown here is derived from an EMBL/GenBank/DDBJ whole genome shotgun (WGS) entry which is preliminary data.</text>
</comment>
<feature type="compositionally biased region" description="Basic and acidic residues" evidence="1">
    <location>
        <begin position="1184"/>
        <end position="1194"/>
    </location>
</feature>
<sequence length="1300" mass="137903">MVVKHPFVKLDWKVPEPIKAGGEMLRGVLIITAKEWQDSEAKAAIKGGEKKGKKMKLKQDRYVWVDHIEVDLTGLEDAVLAQPGQLAPGTQHGISFQMRIPERVGGTYRNAHASISYQLTALWGLGPATSSSSSSHYGHHSGGHGYRRQSHQRRGSLSVPNGPSASSASASTGGNRGASGSGMTRSYSDIGALSSQLHSKDESSSSPSSSSSNATTSLKKARFDPDEMLSAEDQYRSRQKQQQQELELHHQQQGSRPKLGPRKDSSDGLDEVGFGAHIDKSVAAAGENVTMDMFVVKSDMMKVVDIKVSLVETIQIFSLLENENSCAVVSPIAARTHIFDQQHQHQHQHTGTAGSPKRKLVETHMVKIAKAYVPAQAEESHANDNHLKGYYEDYEDARTTKSLSMYKLGMRIPESALTIQDRDLFKVDYMFVIKFFFKGRMGAFLELPIEIVSQYNHNRISTISGAISCVSNSVRIALPPVPILIKRHDGGGASTATVSSGMNKDVATVEGAGDVGDDAAGQGIAPSPKYSPEDNDNEHVEEEGAGEVVSGSQGAEEIQGSSASHQNVNYDAVNPSAPSTNKSVASQGSDLTVQDASATIERSATIGAGPEGAENAPDIKGKAEADSATDVGTLKAEEDGILASSRLSKAEFEACTSRQVGLAVARYNSMSSTTGKTGTSSHVTTPAASIKDIKRTKPTPTIADGVPKIVIETFKQPNSGSHGPASSSTTSTSTSGSSSSTMSTTKTTTVILPALPILFDLTSAALPTPAPSTVSPPIPTPLVIPRTLDGPAAATTTTVMTPRLRSSSMGANGATGAVSTLPMADTIAHSHSFPPSVKDTELQLPKLQLLRQGTNTSAYSVSSREDDHHHKHQSHGHHHGQHLETEGTKSGSIVAKIAKSLSSPLLRSRTGSVSPNGSQANLAIVSPQQQSSAFTLAATTLSALTLLSAVGQAAVSSEGKKIPPSPSPVSQLPARPLKSCIKKRPTTTRPPGLNTGNLNVTGGGHQGRAVGLSSATPVQQGQQHPYSTTNTSRKKVTFAKGLTPVPSPTGSQVMLSEPIMLEPFKYKNNYPSSSASPSSSTSTTGTGTLLVPGLATPVRTNPAVAAASTPMTTTQPLVSTLNQQHHLPPPQQQWQQRTVADSPSSPHSTTASPAPSITGHPVPVKPGMSTKSPNSASPRARMHHPFDSHPSRLSPLEKKHLDFQIQVLKSSRNHGSATKGAVSFKGAISSSDDEEEEEGEEYGEGEEEGEEEEEEEEEEDDQETEEERIERRRQVRIAWLAKYGDAFKQVYGAVPELPPL</sequence>
<evidence type="ECO:0000256" key="1">
    <source>
        <dbReference type="SAM" id="MobiDB-lite"/>
    </source>
</evidence>
<feature type="compositionally biased region" description="Basic residues" evidence="1">
    <location>
        <begin position="137"/>
        <end position="154"/>
    </location>
</feature>
<feature type="compositionally biased region" description="Acidic residues" evidence="1">
    <location>
        <begin position="533"/>
        <end position="545"/>
    </location>
</feature>
<feature type="compositionally biased region" description="Low complexity" evidence="1">
    <location>
        <begin position="670"/>
        <end position="685"/>
    </location>
</feature>
<feature type="region of interest" description="Disordered" evidence="1">
    <location>
        <begin position="715"/>
        <end position="745"/>
    </location>
</feature>
<feature type="compositionally biased region" description="Low complexity" evidence="1">
    <location>
        <begin position="1071"/>
        <end position="1094"/>
    </location>
</feature>
<feature type="compositionally biased region" description="Low complexity" evidence="1">
    <location>
        <begin position="162"/>
        <end position="173"/>
    </location>
</feature>
<feature type="compositionally biased region" description="Acidic residues" evidence="1">
    <location>
        <begin position="1231"/>
        <end position="1267"/>
    </location>
</feature>
<feature type="region of interest" description="Disordered" evidence="1">
    <location>
        <begin position="1121"/>
        <end position="1194"/>
    </location>
</feature>
<feature type="region of interest" description="Disordered" evidence="1">
    <location>
        <begin position="130"/>
        <end position="272"/>
    </location>
</feature>
<reference evidence="2" key="1">
    <citation type="journal article" date="2020" name="Fungal Divers.">
        <title>Resolving the Mortierellaceae phylogeny through synthesis of multi-gene phylogenetics and phylogenomics.</title>
        <authorList>
            <person name="Vandepol N."/>
            <person name="Liber J."/>
            <person name="Desiro A."/>
            <person name="Na H."/>
            <person name="Kennedy M."/>
            <person name="Barry K."/>
            <person name="Grigoriev I.V."/>
            <person name="Miller A.N."/>
            <person name="O'Donnell K."/>
            <person name="Stajich J.E."/>
            <person name="Bonito G."/>
        </authorList>
    </citation>
    <scope>NUCLEOTIDE SEQUENCE</scope>
    <source>
        <strain evidence="2">NRRL 28262</strain>
    </source>
</reference>
<gene>
    <name evidence="2" type="ORF">BGZ95_002412</name>
</gene>
<accession>A0AAD4DIS5</accession>